<dbReference type="GO" id="GO:0046983">
    <property type="term" value="F:protein dimerization activity"/>
    <property type="evidence" value="ECO:0007669"/>
    <property type="project" value="InterPro"/>
</dbReference>
<dbReference type="Proteomes" id="UP000604825">
    <property type="component" value="Unassembled WGS sequence"/>
</dbReference>
<dbReference type="SUPFAM" id="SSF53098">
    <property type="entry name" value="Ribonuclease H-like"/>
    <property type="match status" value="1"/>
</dbReference>
<organism evidence="2 3">
    <name type="scientific">Miscanthus lutarioriparius</name>
    <dbReference type="NCBI Taxonomy" id="422564"/>
    <lineage>
        <taxon>Eukaryota</taxon>
        <taxon>Viridiplantae</taxon>
        <taxon>Streptophyta</taxon>
        <taxon>Embryophyta</taxon>
        <taxon>Tracheophyta</taxon>
        <taxon>Spermatophyta</taxon>
        <taxon>Magnoliopsida</taxon>
        <taxon>Liliopsida</taxon>
        <taxon>Poales</taxon>
        <taxon>Poaceae</taxon>
        <taxon>PACMAD clade</taxon>
        <taxon>Panicoideae</taxon>
        <taxon>Andropogonodae</taxon>
        <taxon>Andropogoneae</taxon>
        <taxon>Saccharinae</taxon>
        <taxon>Miscanthus</taxon>
    </lineage>
</organism>
<name>A0A811QE35_9POAL</name>
<evidence type="ECO:0000259" key="1">
    <source>
        <dbReference type="Pfam" id="PF05699"/>
    </source>
</evidence>
<reference evidence="2" key="1">
    <citation type="submission" date="2020-10" db="EMBL/GenBank/DDBJ databases">
        <authorList>
            <person name="Han B."/>
            <person name="Lu T."/>
            <person name="Zhao Q."/>
            <person name="Huang X."/>
            <person name="Zhao Y."/>
        </authorList>
    </citation>
    <scope>NUCLEOTIDE SEQUENCE</scope>
</reference>
<dbReference type="PANTHER" id="PTHR23272">
    <property type="entry name" value="BED FINGER-RELATED"/>
    <property type="match status" value="1"/>
</dbReference>
<accession>A0A811QE35</accession>
<dbReference type="InterPro" id="IPR012337">
    <property type="entry name" value="RNaseH-like_sf"/>
</dbReference>
<keyword evidence="3" id="KW-1185">Reference proteome</keyword>
<dbReference type="AlphaFoldDB" id="A0A811QE35"/>
<evidence type="ECO:0000313" key="3">
    <source>
        <dbReference type="Proteomes" id="UP000604825"/>
    </source>
</evidence>
<dbReference type="InterPro" id="IPR008906">
    <property type="entry name" value="HATC_C_dom"/>
</dbReference>
<dbReference type="Pfam" id="PF05699">
    <property type="entry name" value="Dimer_Tnp_hAT"/>
    <property type="match status" value="1"/>
</dbReference>
<protein>
    <recommendedName>
        <fullName evidence="1">HAT C-terminal dimerisation domain-containing protein</fullName>
    </recommendedName>
</protein>
<feature type="domain" description="HAT C-terminal dimerisation" evidence="1">
    <location>
        <begin position="134"/>
        <end position="216"/>
    </location>
</feature>
<evidence type="ECO:0000313" key="2">
    <source>
        <dbReference type="EMBL" id="CAD6256627.1"/>
    </source>
</evidence>
<dbReference type="OrthoDB" id="652210at2759"/>
<gene>
    <name evidence="2" type="ORF">NCGR_LOCUS40131</name>
</gene>
<dbReference type="EMBL" id="CAJGYO010000010">
    <property type="protein sequence ID" value="CAD6256627.1"/>
    <property type="molecule type" value="Genomic_DNA"/>
</dbReference>
<sequence length="242" mass="27956">MHSKFEKYWNPTEDDLHNVANRKRKKKEIAFSVVLVIATALDPRRKADYLKFFIEKVFSDPSKTNNYVRYALEWMRKYFTLYEQRCARSSVDMMTRANQASTTVGSPVLGKRKLEVEFAQYTTRLRVAQARKSEIDTYLEEPLEGDNDDFDILTWWKSRSDKFPVLSTMVPDFLAIPLSTVSSESAFSLGERILGERRSSLMPEMLEALVCAKDWLFKTAEDQDLEHAGLELEEGSSSSSFD</sequence>
<proteinExistence type="predicted"/>
<dbReference type="PANTHER" id="PTHR23272:SF181">
    <property type="entry name" value="OS01G0802400 PROTEIN"/>
    <property type="match status" value="1"/>
</dbReference>
<comment type="caution">
    <text evidence="2">The sequence shown here is derived from an EMBL/GenBank/DDBJ whole genome shotgun (WGS) entry which is preliminary data.</text>
</comment>